<organism evidence="1 2">
    <name type="scientific">Pluteus cervinus</name>
    <dbReference type="NCBI Taxonomy" id="181527"/>
    <lineage>
        <taxon>Eukaryota</taxon>
        <taxon>Fungi</taxon>
        <taxon>Dikarya</taxon>
        <taxon>Basidiomycota</taxon>
        <taxon>Agaricomycotina</taxon>
        <taxon>Agaricomycetes</taxon>
        <taxon>Agaricomycetidae</taxon>
        <taxon>Agaricales</taxon>
        <taxon>Pluteineae</taxon>
        <taxon>Pluteaceae</taxon>
        <taxon>Pluteus</taxon>
    </lineage>
</organism>
<sequence length="442" mass="50087">MHPQHPKPPLNPSSNSLTRVIELPAQDASRSTWHDVISETFLWYRDLGSSKKSLVISSYSDNVLTLNDLQNFGTVVRRLLEPASDTIEDIRLFLSEQLFWTIYPLFTTLPFSNLHTFGVSFYKFKEMPNQPDYLSSITDAFGTIHLANPPTTVRDLNLRDYFSGFLLPSVPDEIRSSMPWGSLTHLSIQEGANYCNELFRALACCTNLKHCRLLLPGWNEDDQMIPPTQIYLAHLTHLEVEVQSHPSMVPLLDALMLPSLTSIRLSVHPGCGTLGSCHAEALLALHSRRMFSLEKFVASGIEWDADELTKYLHRCPTLKCLVLYGCSCDWESLLELLTYGDDWRAVPRLQTLEFSSDVLFNRDDHLGQLTNLYLSRQELRMDPLLSGVGGPRGIRIVLKNECRIEPDESWVLDALREIGIPVEFVTPSEHNIPPLSLDDLVL</sequence>
<name>A0ACD3AVA6_9AGAR</name>
<gene>
    <name evidence="1" type="ORF">BDN72DRAFT_959368</name>
</gene>
<reference evidence="1 2" key="1">
    <citation type="journal article" date="2019" name="Nat. Ecol. Evol.">
        <title>Megaphylogeny resolves global patterns of mushroom evolution.</title>
        <authorList>
            <person name="Varga T."/>
            <person name="Krizsan K."/>
            <person name="Foldi C."/>
            <person name="Dima B."/>
            <person name="Sanchez-Garcia M."/>
            <person name="Sanchez-Ramirez S."/>
            <person name="Szollosi G.J."/>
            <person name="Szarkandi J.G."/>
            <person name="Papp V."/>
            <person name="Albert L."/>
            <person name="Andreopoulos W."/>
            <person name="Angelini C."/>
            <person name="Antonin V."/>
            <person name="Barry K.W."/>
            <person name="Bougher N.L."/>
            <person name="Buchanan P."/>
            <person name="Buyck B."/>
            <person name="Bense V."/>
            <person name="Catcheside P."/>
            <person name="Chovatia M."/>
            <person name="Cooper J."/>
            <person name="Damon W."/>
            <person name="Desjardin D."/>
            <person name="Finy P."/>
            <person name="Geml J."/>
            <person name="Haridas S."/>
            <person name="Hughes K."/>
            <person name="Justo A."/>
            <person name="Karasinski D."/>
            <person name="Kautmanova I."/>
            <person name="Kiss B."/>
            <person name="Kocsube S."/>
            <person name="Kotiranta H."/>
            <person name="LaButti K.M."/>
            <person name="Lechner B.E."/>
            <person name="Liimatainen K."/>
            <person name="Lipzen A."/>
            <person name="Lukacs Z."/>
            <person name="Mihaltcheva S."/>
            <person name="Morgado L.N."/>
            <person name="Niskanen T."/>
            <person name="Noordeloos M.E."/>
            <person name="Ohm R.A."/>
            <person name="Ortiz-Santana B."/>
            <person name="Ovrebo C."/>
            <person name="Racz N."/>
            <person name="Riley R."/>
            <person name="Savchenko A."/>
            <person name="Shiryaev A."/>
            <person name="Soop K."/>
            <person name="Spirin V."/>
            <person name="Szebenyi C."/>
            <person name="Tomsovsky M."/>
            <person name="Tulloss R.E."/>
            <person name="Uehling J."/>
            <person name="Grigoriev I.V."/>
            <person name="Vagvolgyi C."/>
            <person name="Papp T."/>
            <person name="Martin F.M."/>
            <person name="Miettinen O."/>
            <person name="Hibbett D.S."/>
            <person name="Nagy L.G."/>
        </authorList>
    </citation>
    <scope>NUCLEOTIDE SEQUENCE [LARGE SCALE GENOMIC DNA]</scope>
    <source>
        <strain evidence="1 2">NL-1719</strain>
    </source>
</reference>
<protein>
    <submittedName>
        <fullName evidence="1">Uncharacterized protein</fullName>
    </submittedName>
</protein>
<evidence type="ECO:0000313" key="1">
    <source>
        <dbReference type="EMBL" id="TFK69673.1"/>
    </source>
</evidence>
<keyword evidence="2" id="KW-1185">Reference proteome</keyword>
<accession>A0ACD3AVA6</accession>
<dbReference type="EMBL" id="ML208326">
    <property type="protein sequence ID" value="TFK69673.1"/>
    <property type="molecule type" value="Genomic_DNA"/>
</dbReference>
<proteinExistence type="predicted"/>
<evidence type="ECO:0000313" key="2">
    <source>
        <dbReference type="Proteomes" id="UP000308600"/>
    </source>
</evidence>
<dbReference type="Proteomes" id="UP000308600">
    <property type="component" value="Unassembled WGS sequence"/>
</dbReference>